<proteinExistence type="predicted"/>
<accession>A0A1B0AQ95</accession>
<dbReference type="EMBL" id="JXJN01001758">
    <property type="status" value="NOT_ANNOTATED_CDS"/>
    <property type="molecule type" value="Genomic_DNA"/>
</dbReference>
<reference evidence="2" key="1">
    <citation type="submission" date="2015-01" db="EMBL/GenBank/DDBJ databases">
        <authorList>
            <person name="Aksoy S."/>
            <person name="Warren W."/>
            <person name="Wilson R.K."/>
        </authorList>
    </citation>
    <scope>NUCLEOTIDE SEQUENCE [LARGE SCALE GENOMIC DNA]</scope>
    <source>
        <strain evidence="2">IAEA</strain>
    </source>
</reference>
<dbReference type="EnsemblMetazoa" id="GPPI004692-RA">
    <property type="protein sequence ID" value="GPPI004692-PA"/>
    <property type="gene ID" value="GPPI004692"/>
</dbReference>
<organism evidence="1 2">
    <name type="scientific">Glossina palpalis gambiensis</name>
    <dbReference type="NCBI Taxonomy" id="67801"/>
    <lineage>
        <taxon>Eukaryota</taxon>
        <taxon>Metazoa</taxon>
        <taxon>Ecdysozoa</taxon>
        <taxon>Arthropoda</taxon>
        <taxon>Hexapoda</taxon>
        <taxon>Insecta</taxon>
        <taxon>Pterygota</taxon>
        <taxon>Neoptera</taxon>
        <taxon>Endopterygota</taxon>
        <taxon>Diptera</taxon>
        <taxon>Brachycera</taxon>
        <taxon>Muscomorpha</taxon>
        <taxon>Hippoboscoidea</taxon>
        <taxon>Glossinidae</taxon>
        <taxon>Glossina</taxon>
    </lineage>
</organism>
<keyword evidence="2" id="KW-1185">Reference proteome</keyword>
<dbReference type="Proteomes" id="UP000092460">
    <property type="component" value="Unassembled WGS sequence"/>
</dbReference>
<protein>
    <submittedName>
        <fullName evidence="1">Uncharacterized protein</fullName>
    </submittedName>
</protein>
<sequence length="294" mass="34336">MTSRIQSSLLLGIYTNLDRLLHEANKVERKYIAESQVQFDVYLRSHLFEGVSKVPNESYVIFKKSKLDLDLINQSTNQRVLERLEIFSFPLRPVKKQKITERDSMRLATIILPFCHIAVPKFFVSKLGSFIKLPSQVQRLAWLKRIMFIVFNSAKRKSSLSTKALAGCNRVPEIKIIFSKIAIEETLNRGIDQRNHFEQHQANCTFKCCHAEALTGEHSLGISFDSIFIWEGIILDRDESRATPLANRIFEIPYFRYKYPFLEANHSFYERKELKTQDAIINDRLRLFDTMPIK</sequence>
<dbReference type="AlphaFoldDB" id="A0A1B0AQ95"/>
<evidence type="ECO:0000313" key="2">
    <source>
        <dbReference type="Proteomes" id="UP000092460"/>
    </source>
</evidence>
<evidence type="ECO:0000313" key="1">
    <source>
        <dbReference type="EnsemblMetazoa" id="GPPI004692-PA"/>
    </source>
</evidence>
<reference evidence="1" key="2">
    <citation type="submission" date="2020-05" db="UniProtKB">
        <authorList>
            <consortium name="EnsemblMetazoa"/>
        </authorList>
    </citation>
    <scope>IDENTIFICATION</scope>
    <source>
        <strain evidence="1">IAEA</strain>
    </source>
</reference>
<dbReference type="EMBL" id="JXJN01001756">
    <property type="status" value="NOT_ANNOTATED_CDS"/>
    <property type="molecule type" value="Genomic_DNA"/>
</dbReference>
<dbReference type="EMBL" id="JXJN01001757">
    <property type="status" value="NOT_ANNOTATED_CDS"/>
    <property type="molecule type" value="Genomic_DNA"/>
</dbReference>
<name>A0A1B0AQ95_9MUSC</name>
<dbReference type="VEuPathDB" id="VectorBase:GPPI004692"/>